<organism evidence="1 2">
    <name type="scientific">Desertifilum tharense IPPAS B-1220</name>
    <dbReference type="NCBI Taxonomy" id="1781255"/>
    <lineage>
        <taxon>Bacteria</taxon>
        <taxon>Bacillati</taxon>
        <taxon>Cyanobacteriota</taxon>
        <taxon>Cyanophyceae</taxon>
        <taxon>Desertifilales</taxon>
        <taxon>Desertifilaceae</taxon>
        <taxon>Desertifilum</taxon>
    </lineage>
</organism>
<keyword evidence="2" id="KW-1185">Reference proteome</keyword>
<gene>
    <name evidence="1" type="ORF">BH720_028810</name>
</gene>
<evidence type="ECO:0000313" key="2">
    <source>
        <dbReference type="Proteomes" id="UP000095472"/>
    </source>
</evidence>
<accession>A0ACD5GR62</accession>
<evidence type="ECO:0000313" key="1">
    <source>
        <dbReference type="EMBL" id="XPM63311.1"/>
    </source>
</evidence>
<proteinExistence type="predicted"/>
<protein>
    <submittedName>
        <fullName evidence="1">Uncharacterized protein</fullName>
    </submittedName>
</protein>
<name>A0ACD5GR62_9CYAN</name>
<reference evidence="1 2" key="1">
    <citation type="journal article" date="2016" name="Genome Announc.">
        <title>Draft Genome Sequence of the Thermotolerant Cyanobacterium Desertifilum sp. IPPAS B-1220.</title>
        <authorList>
            <person name="Mironov K.S."/>
            <person name="Sinetova M.A."/>
            <person name="Bolatkhan K."/>
            <person name="Zayadan B.K."/>
            <person name="Ustinova V.V."/>
            <person name="Kupriyanova E.V."/>
            <person name="Skrypnik A.N."/>
            <person name="Gogoleva N.E."/>
            <person name="Gogolev Y.V."/>
            <person name="Los D.A."/>
        </authorList>
    </citation>
    <scope>NUCLEOTIDE SEQUENCE [LARGE SCALE GENOMIC DNA]</scope>
    <source>
        <strain evidence="1 2">IPPAS B-1220</strain>
    </source>
</reference>
<dbReference type="Proteomes" id="UP000095472">
    <property type="component" value="Chromosome"/>
</dbReference>
<dbReference type="EMBL" id="CP182909">
    <property type="protein sequence ID" value="XPM63311.1"/>
    <property type="molecule type" value="Genomic_DNA"/>
</dbReference>
<sequence>MNKIGLLLFSLAVCWLPTPANALPGQTTDVVTTWIQAHPTLRPGSGERLMVRKSNSPARRFLFQASVLPPGRATPYPDSSIISHERIELFDSINGVTRDRLEESLRSIYGSDIYQDYTQARVVYEYPSPLAINQARTQSTPLRESLQGQLRQGVRFAYWVETAEPRNGIAVTGRMVVFLRSDLDKMETELRNR</sequence>